<keyword evidence="3 6" id="KW-0812">Transmembrane</keyword>
<dbReference type="CDD" id="cd13964">
    <property type="entry name" value="PT_UbiA_1"/>
    <property type="match status" value="1"/>
</dbReference>
<evidence type="ECO:0000256" key="4">
    <source>
        <dbReference type="ARBA" id="ARBA00022989"/>
    </source>
</evidence>
<sequence>MKSYLQLMRPANLLTAAADVLAGAALAPLAGLASPFGTGQPVWLLVLSTIGLYGGGVVLNDVFDAELDAVERPERPIPGGRVSLGQASALGVGLLALGVALAFFYGQTSGWLALLVAGLAVFYDRFGKHQSLFGPVNMGLCRGVNLLLGVSAAGADAVGQLWWLGIVPVIYIAAITMISRDEVHGGKQRTLYFAGFLYLLVIACQLWMASRAQTLLITLGFVFLHLVLIGRPLLTAVQNPIGPNIGKAVKAGVLSLIVMDAAWVSVSGNWPLALGVLLLLPLSIPVAKYFAVT</sequence>
<dbReference type="PANTHER" id="PTHR42723">
    <property type="entry name" value="CHLOROPHYLL SYNTHASE"/>
    <property type="match status" value="1"/>
</dbReference>
<evidence type="ECO:0000256" key="5">
    <source>
        <dbReference type="ARBA" id="ARBA00023136"/>
    </source>
</evidence>
<reference evidence="7" key="1">
    <citation type="submission" date="2021-03" db="EMBL/GenBank/DDBJ databases">
        <title>Fibrella sp. HMF5335 genome sequencing and assembly.</title>
        <authorList>
            <person name="Kang H."/>
            <person name="Kim H."/>
            <person name="Bae S."/>
            <person name="Joh K."/>
        </authorList>
    </citation>
    <scope>NUCLEOTIDE SEQUENCE</scope>
    <source>
        <strain evidence="7">HMF5335</strain>
    </source>
</reference>
<dbReference type="Gene3D" id="1.10.357.140">
    <property type="entry name" value="UbiA prenyltransferase"/>
    <property type="match status" value="1"/>
</dbReference>
<gene>
    <name evidence="7" type="primary">eboC</name>
    <name evidence="7" type="ORF">J2I47_06335</name>
</gene>
<evidence type="ECO:0000313" key="8">
    <source>
        <dbReference type="Proteomes" id="UP000664034"/>
    </source>
</evidence>
<dbReference type="NCBIfam" id="NF035940">
    <property type="entry name" value="prenyl_rel_EboC"/>
    <property type="match status" value="1"/>
</dbReference>
<proteinExistence type="predicted"/>
<dbReference type="InterPro" id="IPR000537">
    <property type="entry name" value="UbiA_prenyltransferase"/>
</dbReference>
<evidence type="ECO:0000313" key="7">
    <source>
        <dbReference type="EMBL" id="MBO0936159.1"/>
    </source>
</evidence>
<evidence type="ECO:0000256" key="2">
    <source>
        <dbReference type="ARBA" id="ARBA00022475"/>
    </source>
</evidence>
<comment type="caution">
    <text evidence="7">The sequence shown here is derived from an EMBL/GenBank/DDBJ whole genome shotgun (WGS) entry which is preliminary data.</text>
</comment>
<comment type="subcellular location">
    <subcellularLocation>
        <location evidence="1">Membrane</location>
        <topology evidence="1">Multi-pass membrane protein</topology>
    </subcellularLocation>
</comment>
<feature type="transmembrane region" description="Helical" evidence="6">
    <location>
        <begin position="111"/>
        <end position="127"/>
    </location>
</feature>
<organism evidence="7 8">
    <name type="scientific">Fibrella rubiginis</name>
    <dbReference type="NCBI Taxonomy" id="2817060"/>
    <lineage>
        <taxon>Bacteria</taxon>
        <taxon>Pseudomonadati</taxon>
        <taxon>Bacteroidota</taxon>
        <taxon>Cytophagia</taxon>
        <taxon>Cytophagales</taxon>
        <taxon>Spirosomataceae</taxon>
        <taxon>Fibrella</taxon>
    </lineage>
</organism>
<evidence type="ECO:0000256" key="1">
    <source>
        <dbReference type="ARBA" id="ARBA00004141"/>
    </source>
</evidence>
<dbReference type="AlphaFoldDB" id="A0A939K2C2"/>
<keyword evidence="8" id="KW-1185">Reference proteome</keyword>
<feature type="transmembrane region" description="Helical" evidence="6">
    <location>
        <begin position="43"/>
        <end position="63"/>
    </location>
</feature>
<feature type="transmembrane region" description="Helical" evidence="6">
    <location>
        <begin position="161"/>
        <end position="179"/>
    </location>
</feature>
<dbReference type="RefSeq" id="WP_207363698.1">
    <property type="nucleotide sequence ID" value="NZ_JAFMYV010000002.1"/>
</dbReference>
<evidence type="ECO:0000256" key="3">
    <source>
        <dbReference type="ARBA" id="ARBA00022692"/>
    </source>
</evidence>
<protein>
    <submittedName>
        <fullName evidence="7">UbiA-like protein EboC</fullName>
    </submittedName>
</protein>
<name>A0A939K2C2_9BACT</name>
<feature type="transmembrane region" description="Helical" evidence="6">
    <location>
        <begin position="248"/>
        <end position="266"/>
    </location>
</feature>
<dbReference type="InterPro" id="IPR050475">
    <property type="entry name" value="Prenyltransferase_related"/>
</dbReference>
<dbReference type="GO" id="GO:0016765">
    <property type="term" value="F:transferase activity, transferring alkyl or aryl (other than methyl) groups"/>
    <property type="evidence" value="ECO:0007669"/>
    <property type="project" value="InterPro"/>
</dbReference>
<feature type="transmembrane region" description="Helical" evidence="6">
    <location>
        <begin position="84"/>
        <end position="105"/>
    </location>
</feature>
<dbReference type="InterPro" id="IPR044878">
    <property type="entry name" value="UbiA_sf"/>
</dbReference>
<keyword evidence="5 6" id="KW-0472">Membrane</keyword>
<feature type="transmembrane region" description="Helical" evidence="6">
    <location>
        <begin position="272"/>
        <end position="291"/>
    </location>
</feature>
<keyword evidence="4 6" id="KW-1133">Transmembrane helix</keyword>
<dbReference type="EMBL" id="JAFMYV010000002">
    <property type="protein sequence ID" value="MBO0936159.1"/>
    <property type="molecule type" value="Genomic_DNA"/>
</dbReference>
<keyword evidence="2" id="KW-1003">Cell membrane</keyword>
<accession>A0A939K2C2</accession>
<dbReference type="Pfam" id="PF01040">
    <property type="entry name" value="UbiA"/>
    <property type="match status" value="1"/>
</dbReference>
<feature type="transmembrane region" description="Helical" evidence="6">
    <location>
        <begin position="191"/>
        <end position="209"/>
    </location>
</feature>
<dbReference type="Proteomes" id="UP000664034">
    <property type="component" value="Unassembled WGS sequence"/>
</dbReference>
<feature type="transmembrane region" description="Helical" evidence="6">
    <location>
        <begin position="215"/>
        <end position="236"/>
    </location>
</feature>
<dbReference type="PANTHER" id="PTHR42723:SF1">
    <property type="entry name" value="CHLOROPHYLL SYNTHASE, CHLOROPLASTIC"/>
    <property type="match status" value="1"/>
</dbReference>
<dbReference type="GO" id="GO:0016020">
    <property type="term" value="C:membrane"/>
    <property type="evidence" value="ECO:0007669"/>
    <property type="project" value="UniProtKB-SubCell"/>
</dbReference>
<evidence type="ECO:0000256" key="6">
    <source>
        <dbReference type="SAM" id="Phobius"/>
    </source>
</evidence>